<protein>
    <submittedName>
        <fullName evidence="1">Uncharacterized protein</fullName>
    </submittedName>
</protein>
<accession>A0A164SNX2</accession>
<dbReference type="AlphaFoldDB" id="A0A164SNX2"/>
<proteinExistence type="predicted"/>
<gene>
    <name evidence="1" type="ORF">DCAR_023530</name>
</gene>
<reference evidence="1" key="1">
    <citation type="journal article" date="2016" name="Nat. Genet.">
        <title>A high-quality carrot genome assembly provides new insights into carotenoid accumulation and asterid genome evolution.</title>
        <authorList>
            <person name="Iorizzo M."/>
            <person name="Ellison S."/>
            <person name="Senalik D."/>
            <person name="Zeng P."/>
            <person name="Satapoomin P."/>
            <person name="Huang J."/>
            <person name="Bowman M."/>
            <person name="Iovene M."/>
            <person name="Sanseverino W."/>
            <person name="Cavagnaro P."/>
            <person name="Yildiz M."/>
            <person name="Macko-Podgorni A."/>
            <person name="Moranska E."/>
            <person name="Grzebelus E."/>
            <person name="Grzebelus D."/>
            <person name="Ashrafi H."/>
            <person name="Zheng Z."/>
            <person name="Cheng S."/>
            <person name="Spooner D."/>
            <person name="Van Deynze A."/>
            <person name="Simon P."/>
        </authorList>
    </citation>
    <scope>NUCLEOTIDE SEQUENCE [LARGE SCALE GENOMIC DNA]</scope>
    <source>
        <tissue evidence="1">Leaf</tissue>
    </source>
</reference>
<evidence type="ECO:0000313" key="1">
    <source>
        <dbReference type="EMBL" id="KZM86396.1"/>
    </source>
</evidence>
<sequence>MNIAHTSISYPPPYLGIKNPYLGGLRYGFQILFCSTKHLVRVWNRQTSYLIPETREPNDP</sequence>
<organism evidence="1">
    <name type="scientific">Daucus carota subsp. sativus</name>
    <name type="common">Carrot</name>
    <dbReference type="NCBI Taxonomy" id="79200"/>
    <lineage>
        <taxon>Eukaryota</taxon>
        <taxon>Viridiplantae</taxon>
        <taxon>Streptophyta</taxon>
        <taxon>Embryophyta</taxon>
        <taxon>Tracheophyta</taxon>
        <taxon>Spermatophyta</taxon>
        <taxon>Magnoliopsida</taxon>
        <taxon>eudicotyledons</taxon>
        <taxon>Gunneridae</taxon>
        <taxon>Pentapetalae</taxon>
        <taxon>asterids</taxon>
        <taxon>campanulids</taxon>
        <taxon>Apiales</taxon>
        <taxon>Apiaceae</taxon>
        <taxon>Apioideae</taxon>
        <taxon>Scandiceae</taxon>
        <taxon>Daucinae</taxon>
        <taxon>Daucus</taxon>
        <taxon>Daucus sect. Daucus</taxon>
    </lineage>
</organism>
<dbReference type="EMBL" id="LNRQ01000007">
    <property type="protein sequence ID" value="KZM86396.1"/>
    <property type="molecule type" value="Genomic_DNA"/>
</dbReference>
<name>A0A164SNX2_DAUCS</name>
<dbReference type="Gramene" id="KZM86396">
    <property type="protein sequence ID" value="KZM86396"/>
    <property type="gene ID" value="DCAR_023530"/>
</dbReference>
<comment type="caution">
    <text evidence="1">The sequence shown here is derived from an EMBL/GenBank/DDBJ whole genome shotgun (WGS) entry which is preliminary data.</text>
</comment>